<sequence>MTLPSSVSSMDALTLSKYDDLLSDVLLDQVGLWFSTRKMLPRYRQARTNASATIDIVRQVATGSMELIEAVDALLTQEYISAFLRHKSEMRLADFRLHAGRYFSMYLPEAGYEIVQTGRYRAVTGQNEARVVATKRYTLGMVISLCSGSVAKLSDPEIKRMEHESADFSVMWWSKKKSMCLFLGPARFVNHDCDSNCRFTALGSDAICFQALRTIEPGEEITTHYGSSYFGDGNCECLCATCEKYSRGWYARHKESADGSIVEIEGLPKDGESGVNSLLESRSSSSTDTESTLINGSGGIGEARRSIEDDIRMRTRNKGRRLVTPASCLSIKARNQPTQGAVNSMHACHICGDPRDEAPHDSIPSGDTTPSLSQPNDRATQDVEPEKRQVPHVMPMCNRCTRHKLLFGLPWPERRRLQKPNRRRTGGSRKRTGNGNVTQADGQGALENGDGKRIRRRKRAGSATACPTTTTIYDGAQGSVDMSAAEMFAQLREGTPVLVDPLDEQAGHWWPGVIVDRIIETDEVDGQQQQPEGEHQKEQMKVKWQVRYFEDGSFSTCQAHELVLFDPESLPFTEWMAKRPLEILDEPAVRRALAYYEWRFYALSLYRQPAQPSNAVIEEKKTVPPETINNDSEAADNANPGERAIESNGNSNGDSRRPPIVASVNEAAILRHIYHSDALESAPTAMEKAEVVFDDFFGADDSNPNDDRQSSPRSRACISPYLHKIKDMISTIDARDGKVYKARVVQVDFISNDERRGLHYYVHYYGWSSKFDEWVPPSRIVYF</sequence>
<evidence type="ECO:0000256" key="6">
    <source>
        <dbReference type="ARBA" id="ARBA00022603"/>
    </source>
</evidence>
<dbReference type="SUPFAM" id="SSF54160">
    <property type="entry name" value="Chromo domain-like"/>
    <property type="match status" value="1"/>
</dbReference>
<dbReference type="InterPro" id="IPR041938">
    <property type="entry name" value="Hist-Lys_N-MTase_N"/>
</dbReference>
<dbReference type="AlphaFoldDB" id="A0A9W8I057"/>
<evidence type="ECO:0000313" key="17">
    <source>
        <dbReference type="Proteomes" id="UP001140094"/>
    </source>
</evidence>
<evidence type="ECO:0000256" key="4">
    <source>
        <dbReference type="ARBA" id="ARBA00015413"/>
    </source>
</evidence>
<feature type="region of interest" description="Disordered" evidence="14">
    <location>
        <begin position="411"/>
        <end position="463"/>
    </location>
</feature>
<keyword evidence="8" id="KW-0949">S-adenosyl-L-methionine</keyword>
<evidence type="ECO:0000256" key="2">
    <source>
        <dbReference type="ARBA" id="ARBA00004286"/>
    </source>
</evidence>
<evidence type="ECO:0000313" key="16">
    <source>
        <dbReference type="EMBL" id="KAJ2808275.1"/>
    </source>
</evidence>
<keyword evidence="10" id="KW-0539">Nucleus</keyword>
<dbReference type="EMBL" id="JANBUO010000057">
    <property type="protein sequence ID" value="KAJ2808275.1"/>
    <property type="molecule type" value="Genomic_DNA"/>
</dbReference>
<dbReference type="Pfam" id="PF00856">
    <property type="entry name" value="SET"/>
    <property type="match status" value="1"/>
</dbReference>
<keyword evidence="7 16" id="KW-0808">Transferase</keyword>
<accession>A0A9W8I057</accession>
<reference evidence="16" key="1">
    <citation type="submission" date="2022-07" db="EMBL/GenBank/DDBJ databases">
        <title>Phylogenomic reconstructions and comparative analyses of Kickxellomycotina fungi.</title>
        <authorList>
            <person name="Reynolds N.K."/>
            <person name="Stajich J.E."/>
            <person name="Barry K."/>
            <person name="Grigoriev I.V."/>
            <person name="Crous P."/>
            <person name="Smith M.E."/>
        </authorList>
    </citation>
    <scope>NUCLEOTIDE SEQUENCE</scope>
    <source>
        <strain evidence="16">NRRL 1565</strain>
    </source>
</reference>
<dbReference type="Gene3D" id="2.30.30.140">
    <property type="match status" value="2"/>
</dbReference>
<dbReference type="InterPro" id="IPR016197">
    <property type="entry name" value="Chromo-like_dom_sf"/>
</dbReference>
<keyword evidence="9" id="KW-0156">Chromatin regulator</keyword>
<protein>
    <recommendedName>
        <fullName evidence="4">Histone-lysine N-methyltransferase SET9</fullName>
        <ecNumber evidence="11">2.1.1.372</ecNumber>
    </recommendedName>
    <alternativeName>
        <fullName evidence="3">Histone-lysine N-methyltransferase set9</fullName>
    </alternativeName>
    <alternativeName>
        <fullName evidence="12">SET domain protein 9</fullName>
    </alternativeName>
</protein>
<feature type="compositionally biased region" description="Basic and acidic residues" evidence="14">
    <location>
        <begin position="379"/>
        <end position="389"/>
    </location>
</feature>
<keyword evidence="17" id="KW-1185">Reference proteome</keyword>
<dbReference type="Proteomes" id="UP001140094">
    <property type="component" value="Unassembled WGS sequence"/>
</dbReference>
<evidence type="ECO:0000256" key="1">
    <source>
        <dbReference type="ARBA" id="ARBA00004123"/>
    </source>
</evidence>
<dbReference type="CDD" id="cd05162">
    <property type="entry name" value="PWWP"/>
    <property type="match status" value="1"/>
</dbReference>
<feature type="compositionally biased region" description="Polar residues" evidence="14">
    <location>
        <begin position="365"/>
        <end position="378"/>
    </location>
</feature>
<dbReference type="GO" id="GO:0005634">
    <property type="term" value="C:nucleus"/>
    <property type="evidence" value="ECO:0007669"/>
    <property type="project" value="UniProtKB-SubCell"/>
</dbReference>
<dbReference type="PANTHER" id="PTHR12977">
    <property type="entry name" value="SUPPRESSOR OF VARIEGATION 4-20-RELATED"/>
    <property type="match status" value="1"/>
</dbReference>
<dbReference type="InterPro" id="IPR025783">
    <property type="entry name" value="Set9_fungi"/>
</dbReference>
<feature type="region of interest" description="Disordered" evidence="14">
    <location>
        <begin position="353"/>
        <end position="391"/>
    </location>
</feature>
<name>A0A9W8I057_9FUNG</name>
<dbReference type="Gene3D" id="1.10.10.1700">
    <property type="entry name" value="Histone-lysine N-methyltransferase"/>
    <property type="match status" value="1"/>
</dbReference>
<dbReference type="PROSITE" id="PS50280">
    <property type="entry name" value="SET"/>
    <property type="match status" value="1"/>
</dbReference>
<dbReference type="SMART" id="SM00317">
    <property type="entry name" value="SET"/>
    <property type="match status" value="1"/>
</dbReference>
<feature type="domain" description="SET" evidence="15">
    <location>
        <begin position="110"/>
        <end position="226"/>
    </location>
</feature>
<comment type="subcellular location">
    <subcellularLocation>
        <location evidence="2">Chromosome</location>
    </subcellularLocation>
    <subcellularLocation>
        <location evidence="1">Nucleus</location>
    </subcellularLocation>
</comment>
<feature type="compositionally biased region" description="Basic residues" evidence="14">
    <location>
        <begin position="416"/>
        <end position="432"/>
    </location>
</feature>
<dbReference type="GO" id="GO:0032259">
    <property type="term" value="P:methylation"/>
    <property type="evidence" value="ECO:0007669"/>
    <property type="project" value="UniProtKB-KW"/>
</dbReference>
<evidence type="ECO:0000256" key="13">
    <source>
        <dbReference type="ARBA" id="ARBA00048081"/>
    </source>
</evidence>
<dbReference type="PANTHER" id="PTHR12977:SF4">
    <property type="entry name" value="HISTONE-LYSINE N-METHYLTRANSFERASE KMT5B"/>
    <property type="match status" value="1"/>
</dbReference>
<dbReference type="Gene3D" id="2.170.270.10">
    <property type="entry name" value="SET domain"/>
    <property type="match status" value="1"/>
</dbReference>
<comment type="caution">
    <text evidence="16">The sequence shown here is derived from an EMBL/GenBank/DDBJ whole genome shotgun (WGS) entry which is preliminary data.</text>
</comment>
<dbReference type="PROSITE" id="PS51567">
    <property type="entry name" value="SAM_MT43_SUVAR420_1"/>
    <property type="match status" value="1"/>
</dbReference>
<feature type="region of interest" description="Disordered" evidence="14">
    <location>
        <begin position="266"/>
        <end position="313"/>
    </location>
</feature>
<evidence type="ECO:0000256" key="14">
    <source>
        <dbReference type="SAM" id="MobiDB-lite"/>
    </source>
</evidence>
<evidence type="ECO:0000256" key="7">
    <source>
        <dbReference type="ARBA" id="ARBA00022679"/>
    </source>
</evidence>
<evidence type="ECO:0000256" key="10">
    <source>
        <dbReference type="ARBA" id="ARBA00023242"/>
    </source>
</evidence>
<keyword evidence="5" id="KW-0158">Chromosome</keyword>
<feature type="region of interest" description="Disordered" evidence="14">
    <location>
        <begin position="616"/>
        <end position="659"/>
    </location>
</feature>
<evidence type="ECO:0000256" key="8">
    <source>
        <dbReference type="ARBA" id="ARBA00022691"/>
    </source>
</evidence>
<dbReference type="OrthoDB" id="6627536at2759"/>
<dbReference type="GO" id="GO:0140943">
    <property type="term" value="F:histone H4K20 trimethyltransferase activity"/>
    <property type="evidence" value="ECO:0007669"/>
    <property type="project" value="UniProtKB-EC"/>
</dbReference>
<evidence type="ECO:0000256" key="3">
    <source>
        <dbReference type="ARBA" id="ARBA00014232"/>
    </source>
</evidence>
<dbReference type="InterPro" id="IPR001214">
    <property type="entry name" value="SET_dom"/>
</dbReference>
<evidence type="ECO:0000259" key="15">
    <source>
        <dbReference type="PROSITE" id="PS50280"/>
    </source>
</evidence>
<evidence type="ECO:0000256" key="5">
    <source>
        <dbReference type="ARBA" id="ARBA00022454"/>
    </source>
</evidence>
<evidence type="ECO:0000256" key="9">
    <source>
        <dbReference type="ARBA" id="ARBA00022853"/>
    </source>
</evidence>
<proteinExistence type="predicted"/>
<dbReference type="InterPro" id="IPR025995">
    <property type="entry name" value="Tudor-knot"/>
</dbReference>
<dbReference type="EC" id="2.1.1.372" evidence="11"/>
<keyword evidence="6 16" id="KW-0489">Methyltransferase</keyword>
<evidence type="ECO:0000256" key="12">
    <source>
        <dbReference type="ARBA" id="ARBA00030653"/>
    </source>
</evidence>
<evidence type="ECO:0000256" key="11">
    <source>
        <dbReference type="ARBA" id="ARBA00024057"/>
    </source>
</evidence>
<comment type="catalytic activity">
    <reaction evidence="13">
        <text>L-lysyl(20)-[histone H4] + 3 S-adenosyl-L-methionine = N(6),N(6),N(6)-trimethyl-L-lysyl(20)-[histone H4] + 3 S-adenosyl-L-homocysteine + 3 H(+)</text>
        <dbReference type="Rhea" id="RHEA:64456"/>
        <dbReference type="Rhea" id="RHEA-COMP:15554"/>
        <dbReference type="Rhea" id="RHEA-COMP:15998"/>
        <dbReference type="ChEBI" id="CHEBI:15378"/>
        <dbReference type="ChEBI" id="CHEBI:29969"/>
        <dbReference type="ChEBI" id="CHEBI:57856"/>
        <dbReference type="ChEBI" id="CHEBI:59789"/>
        <dbReference type="ChEBI" id="CHEBI:61961"/>
        <dbReference type="EC" id="2.1.1.372"/>
    </reaction>
</comment>
<gene>
    <name evidence="16" type="primary">set9</name>
    <name evidence="16" type="ORF">H4R20_000939</name>
</gene>
<dbReference type="InterPro" id="IPR046341">
    <property type="entry name" value="SET_dom_sf"/>
</dbReference>
<dbReference type="InterPro" id="IPR039977">
    <property type="entry name" value="Suv4-20/Set9"/>
</dbReference>
<dbReference type="SUPFAM" id="SSF82199">
    <property type="entry name" value="SET domain"/>
    <property type="match status" value="1"/>
</dbReference>
<dbReference type="CDD" id="cd10524">
    <property type="entry name" value="SET_Suv4-20-like"/>
    <property type="match status" value="1"/>
</dbReference>
<organism evidence="16 17">
    <name type="scientific">Coemansia guatemalensis</name>
    <dbReference type="NCBI Taxonomy" id="2761395"/>
    <lineage>
        <taxon>Eukaryota</taxon>
        <taxon>Fungi</taxon>
        <taxon>Fungi incertae sedis</taxon>
        <taxon>Zoopagomycota</taxon>
        <taxon>Kickxellomycotina</taxon>
        <taxon>Kickxellomycetes</taxon>
        <taxon>Kickxellales</taxon>
        <taxon>Kickxellaceae</taxon>
        <taxon>Coemansia</taxon>
    </lineage>
</organism>
<feature type="compositionally biased region" description="Basic and acidic residues" evidence="14">
    <location>
        <begin position="302"/>
        <end position="313"/>
    </location>
</feature>
<feature type="compositionally biased region" description="Low complexity" evidence="14">
    <location>
        <begin position="277"/>
        <end position="293"/>
    </location>
</feature>
<dbReference type="GO" id="GO:0005694">
    <property type="term" value="C:chromosome"/>
    <property type="evidence" value="ECO:0007669"/>
    <property type="project" value="UniProtKB-SubCell"/>
</dbReference>
<dbReference type="Pfam" id="PF11717">
    <property type="entry name" value="Tudor-knot"/>
    <property type="match status" value="1"/>
</dbReference>